<accession>A0A165G5J2</accession>
<dbReference type="AlphaFoldDB" id="A0A165G5J2"/>
<evidence type="ECO:0000313" key="2">
    <source>
        <dbReference type="EMBL" id="KZT57625.1"/>
    </source>
</evidence>
<feature type="transmembrane region" description="Helical" evidence="1">
    <location>
        <begin position="51"/>
        <end position="74"/>
    </location>
</feature>
<dbReference type="EMBL" id="KV423960">
    <property type="protein sequence ID" value="KZT57625.1"/>
    <property type="molecule type" value="Genomic_DNA"/>
</dbReference>
<evidence type="ECO:0000313" key="3">
    <source>
        <dbReference type="Proteomes" id="UP000076842"/>
    </source>
</evidence>
<gene>
    <name evidence="2" type="ORF">CALCODRAFT_482958</name>
</gene>
<dbReference type="InParanoid" id="A0A165G5J2"/>
<feature type="transmembrane region" description="Helical" evidence="1">
    <location>
        <begin position="94"/>
        <end position="114"/>
    </location>
</feature>
<protein>
    <submittedName>
        <fullName evidence="2">Uncharacterized protein</fullName>
    </submittedName>
</protein>
<reference evidence="2 3" key="1">
    <citation type="journal article" date="2016" name="Mol. Biol. Evol.">
        <title>Comparative Genomics of Early-Diverging Mushroom-Forming Fungi Provides Insights into the Origins of Lignocellulose Decay Capabilities.</title>
        <authorList>
            <person name="Nagy L.G."/>
            <person name="Riley R."/>
            <person name="Tritt A."/>
            <person name="Adam C."/>
            <person name="Daum C."/>
            <person name="Floudas D."/>
            <person name="Sun H."/>
            <person name="Yadav J.S."/>
            <person name="Pangilinan J."/>
            <person name="Larsson K.H."/>
            <person name="Matsuura K."/>
            <person name="Barry K."/>
            <person name="Labutti K."/>
            <person name="Kuo R."/>
            <person name="Ohm R.A."/>
            <person name="Bhattacharya S.S."/>
            <person name="Shirouzu T."/>
            <person name="Yoshinaga Y."/>
            <person name="Martin F.M."/>
            <person name="Grigoriev I.V."/>
            <person name="Hibbett D.S."/>
        </authorList>
    </citation>
    <scope>NUCLEOTIDE SEQUENCE [LARGE SCALE GENOMIC DNA]</scope>
    <source>
        <strain evidence="2 3">HHB12733</strain>
    </source>
</reference>
<sequence>MSGPLARPAIDEEAPAPIPAQNAAERAETRIYSQTYLSEIGPRLFKSLAELILLVVTLISFVFAGIYDFLVWVLRTIGCSVWNGWPFHYSAEEGLKILFFFIVALLMVAVFLWGKFYHG</sequence>
<proteinExistence type="predicted"/>
<keyword evidence="1" id="KW-0812">Transmembrane</keyword>
<evidence type="ECO:0000256" key="1">
    <source>
        <dbReference type="SAM" id="Phobius"/>
    </source>
</evidence>
<keyword evidence="3" id="KW-1185">Reference proteome</keyword>
<organism evidence="2 3">
    <name type="scientific">Calocera cornea HHB12733</name>
    <dbReference type="NCBI Taxonomy" id="1353952"/>
    <lineage>
        <taxon>Eukaryota</taxon>
        <taxon>Fungi</taxon>
        <taxon>Dikarya</taxon>
        <taxon>Basidiomycota</taxon>
        <taxon>Agaricomycotina</taxon>
        <taxon>Dacrymycetes</taxon>
        <taxon>Dacrymycetales</taxon>
        <taxon>Dacrymycetaceae</taxon>
        <taxon>Calocera</taxon>
    </lineage>
</organism>
<dbReference type="Proteomes" id="UP000076842">
    <property type="component" value="Unassembled WGS sequence"/>
</dbReference>
<keyword evidence="1" id="KW-0472">Membrane</keyword>
<keyword evidence="1" id="KW-1133">Transmembrane helix</keyword>
<name>A0A165G5J2_9BASI</name>